<keyword evidence="6" id="KW-1185">Reference proteome</keyword>
<dbReference type="InterPro" id="IPR011013">
    <property type="entry name" value="Gal_mutarotase_sf_dom"/>
</dbReference>
<feature type="compositionally biased region" description="Low complexity" evidence="2">
    <location>
        <begin position="785"/>
        <end position="798"/>
    </location>
</feature>
<dbReference type="RefSeq" id="WP_067580575.1">
    <property type="nucleotide sequence ID" value="NZ_JABMCZ010000002.1"/>
</dbReference>
<dbReference type="InterPro" id="IPR005195">
    <property type="entry name" value="Glyco_hydro_65_M"/>
</dbReference>
<dbReference type="InterPro" id="IPR012341">
    <property type="entry name" value="6hp_glycosidase-like_sf"/>
</dbReference>
<dbReference type="SUPFAM" id="SSF74650">
    <property type="entry name" value="Galactose mutarotase-like"/>
    <property type="match status" value="1"/>
</dbReference>
<dbReference type="InterPro" id="IPR008928">
    <property type="entry name" value="6-hairpin_glycosidase_sf"/>
</dbReference>
<feature type="transmembrane region" description="Helical" evidence="3">
    <location>
        <begin position="15"/>
        <end position="36"/>
    </location>
</feature>
<dbReference type="Pfam" id="PF00754">
    <property type="entry name" value="F5_F8_type_C"/>
    <property type="match status" value="1"/>
</dbReference>
<dbReference type="InterPro" id="IPR037018">
    <property type="entry name" value="GH65_N"/>
</dbReference>
<dbReference type="GO" id="GO:0005993">
    <property type="term" value="P:trehalose catabolic process"/>
    <property type="evidence" value="ECO:0007669"/>
    <property type="project" value="TreeGrafter"/>
</dbReference>
<dbReference type="SUPFAM" id="SSF49785">
    <property type="entry name" value="Galactose-binding domain-like"/>
    <property type="match status" value="1"/>
</dbReference>
<dbReference type="Gene3D" id="2.60.120.260">
    <property type="entry name" value="Galactose-binding domain-like"/>
    <property type="match status" value="1"/>
</dbReference>
<reference evidence="5 6" key="1">
    <citation type="submission" date="2016-04" db="EMBL/GenBank/DDBJ databases">
        <authorList>
            <person name="Evans L.H."/>
            <person name="Alamgir A."/>
            <person name="Owens N."/>
            <person name="Weber N.D."/>
            <person name="Virtaneva K."/>
            <person name="Barbian K."/>
            <person name="Babar A."/>
            <person name="Rosenke K."/>
        </authorList>
    </citation>
    <scope>NUCLEOTIDE SEQUENCE [LARGE SCALE GENOMIC DNA]</scope>
    <source>
        <strain evidence="5 6">IFM 0406</strain>
    </source>
</reference>
<name>A0A164HQK6_9NOCA</name>
<dbReference type="STRING" id="455432.AWN90_12960"/>
<dbReference type="PANTHER" id="PTHR11051">
    <property type="entry name" value="GLYCOSYL HYDROLASE-RELATED"/>
    <property type="match status" value="1"/>
</dbReference>
<keyword evidence="1" id="KW-0378">Hydrolase</keyword>
<dbReference type="Proteomes" id="UP000076512">
    <property type="component" value="Unassembled WGS sequence"/>
</dbReference>
<organism evidence="5 6">
    <name type="scientific">Nocardia terpenica</name>
    <dbReference type="NCBI Taxonomy" id="455432"/>
    <lineage>
        <taxon>Bacteria</taxon>
        <taxon>Bacillati</taxon>
        <taxon>Actinomycetota</taxon>
        <taxon>Actinomycetes</taxon>
        <taxon>Mycobacteriales</taxon>
        <taxon>Nocardiaceae</taxon>
        <taxon>Nocardia</taxon>
    </lineage>
</organism>
<evidence type="ECO:0000259" key="4">
    <source>
        <dbReference type="PROSITE" id="PS50022"/>
    </source>
</evidence>
<feature type="domain" description="F5/8 type C" evidence="4">
    <location>
        <begin position="779"/>
        <end position="906"/>
    </location>
</feature>
<evidence type="ECO:0000256" key="1">
    <source>
        <dbReference type="ARBA" id="ARBA00023295"/>
    </source>
</evidence>
<dbReference type="SUPFAM" id="SSF48208">
    <property type="entry name" value="Six-hairpin glycosidases"/>
    <property type="match status" value="1"/>
</dbReference>
<keyword evidence="3" id="KW-1133">Transmembrane helix</keyword>
<gene>
    <name evidence="5" type="ORF">AWN90_12960</name>
</gene>
<keyword evidence="3" id="KW-0472">Membrane</keyword>
<evidence type="ECO:0000313" key="6">
    <source>
        <dbReference type="Proteomes" id="UP000076512"/>
    </source>
</evidence>
<dbReference type="EMBL" id="LWGR01000021">
    <property type="protein sequence ID" value="KZM68717.1"/>
    <property type="molecule type" value="Genomic_DNA"/>
</dbReference>
<dbReference type="Pfam" id="PF03632">
    <property type="entry name" value="Glyco_hydro_65m"/>
    <property type="match status" value="1"/>
</dbReference>
<dbReference type="Gene3D" id="1.50.10.10">
    <property type="match status" value="1"/>
</dbReference>
<sequence>MSSAARPRIGRPSRLVIGVVAALVAVVVVVAIAVAVRPEQGGQARAAACLGDEISERSDWAPFSTNYAATYDQHPFVGNGYLGLRVPPAGAGYLETGERTGWPLYTPRFDGAFVAGLYGRDPAVADGLTVAAAVPNWSTLLVGVGAETYSPTTPSGQVTNFRQTEFLRCGMVRTALTWTTRDGRATDLTYDVLADRADQHAAAVHLTVTPHWAGQLTVTDLLDHAGARRLDPVGATTSAPATQTLEFRTKATNVVGDIAATLTAPGARVQQHAEPASTTQRAALDVTPGKPYEFTKFVGVDTALTAPDPARAALDAAHRAAAQGWPNLLAAQGKAWRALWASDIETPGKPDVQRWARGALYSLYSASNPQQDNSISPTGLSSDNYGGLIFWDADIWMYPGLLQLAPTLARSVVDYRYRTLPAAQENAKRLGYPGAFYPWTSAATGDLWTDCHSWSPPHCLTQIHLQGDVSLAAWQYYLATRDTDYLRTRIWPIVSNLAEFWAARATPNPDGSYSIRNVAGPDEYSNGVDDGVYTNGVAAEALRNATAAARVLGQPAPPAWNTVADHLRMPFDPANGVYLQYDGYRGSQIKQADTVLLEYPLAWPMPPEVAAKTLDYYAARTDPDGPAMTDSVHAIDAAQGGEPGCSVGTYLDRSARPFAREPFGQFAEARGSKAGATDPLAGSPAFDFTTLAGGYVQEFTNGLLGLRIYDDRVRLDPLLPPQLAQGLTVRGIHWQGRVFDVAAGPEHTTVTLTSGPSLPVETSAGVRQVDSGRSLRLPTRRPDLTPTDDAARCRTATASSEQPGDYAEAAVDGDSGTEWLPATSRADLTVDLGAVAAVTRVAPQWTDPAPAAWDVSVSRDNSTWTPLSLTQGGAVAYPMYARYVRVHVSAADPNGRPGIRELNVATRPG</sequence>
<dbReference type="OrthoDB" id="9816160at2"/>
<dbReference type="GO" id="GO:0030246">
    <property type="term" value="F:carbohydrate binding"/>
    <property type="evidence" value="ECO:0007669"/>
    <property type="project" value="InterPro"/>
</dbReference>
<comment type="caution">
    <text evidence="5">The sequence shown here is derived from an EMBL/GenBank/DDBJ whole genome shotgun (WGS) entry which is preliminary data.</text>
</comment>
<proteinExistence type="predicted"/>
<dbReference type="PANTHER" id="PTHR11051:SF8">
    <property type="entry name" value="PROTEIN-GLUCOSYLGALACTOSYLHYDROXYLYSINE GLUCOSIDASE"/>
    <property type="match status" value="1"/>
</dbReference>
<keyword evidence="1" id="KW-0326">Glycosidase</keyword>
<dbReference type="GO" id="GO:0016757">
    <property type="term" value="F:glycosyltransferase activity"/>
    <property type="evidence" value="ECO:0007669"/>
    <property type="project" value="UniProtKB-ARBA"/>
</dbReference>
<dbReference type="GO" id="GO:0004555">
    <property type="term" value="F:alpha,alpha-trehalase activity"/>
    <property type="evidence" value="ECO:0007669"/>
    <property type="project" value="TreeGrafter"/>
</dbReference>
<dbReference type="InterPro" id="IPR005196">
    <property type="entry name" value="Glyco_hydro_65_N"/>
</dbReference>
<accession>A0A164HQK6</accession>
<evidence type="ECO:0000256" key="2">
    <source>
        <dbReference type="SAM" id="MobiDB-lite"/>
    </source>
</evidence>
<dbReference type="Pfam" id="PF03636">
    <property type="entry name" value="Glyco_hydro_65N"/>
    <property type="match status" value="1"/>
</dbReference>
<dbReference type="InterPro" id="IPR000421">
    <property type="entry name" value="FA58C"/>
</dbReference>
<dbReference type="Pfam" id="PF03633">
    <property type="entry name" value="Glyco_hydro_65C"/>
    <property type="match status" value="1"/>
</dbReference>
<dbReference type="PROSITE" id="PS50022">
    <property type="entry name" value="FA58C_3"/>
    <property type="match status" value="1"/>
</dbReference>
<evidence type="ECO:0000313" key="5">
    <source>
        <dbReference type="EMBL" id="KZM68717.1"/>
    </source>
</evidence>
<keyword evidence="3" id="KW-0812">Transmembrane</keyword>
<dbReference type="AlphaFoldDB" id="A0A164HQK6"/>
<dbReference type="InterPro" id="IPR008979">
    <property type="entry name" value="Galactose-bd-like_sf"/>
</dbReference>
<dbReference type="Gene3D" id="2.60.420.10">
    <property type="entry name" value="Maltose phosphorylase, domain 3"/>
    <property type="match status" value="1"/>
</dbReference>
<feature type="region of interest" description="Disordered" evidence="2">
    <location>
        <begin position="776"/>
        <end position="809"/>
    </location>
</feature>
<protein>
    <submittedName>
        <fullName evidence="5">Haloacid dehalogenase</fullName>
    </submittedName>
</protein>
<dbReference type="InterPro" id="IPR005194">
    <property type="entry name" value="Glyco_hydro_65_C"/>
</dbReference>
<dbReference type="Gene3D" id="2.70.98.40">
    <property type="entry name" value="Glycoside hydrolase, family 65, N-terminal domain"/>
    <property type="match status" value="1"/>
</dbReference>
<evidence type="ECO:0000256" key="3">
    <source>
        <dbReference type="SAM" id="Phobius"/>
    </source>
</evidence>